<gene>
    <name evidence="1" type="ORF">IAQ67_15825</name>
</gene>
<evidence type="ECO:0000313" key="2">
    <source>
        <dbReference type="Proteomes" id="UP000516384"/>
    </source>
</evidence>
<organism evidence="1 2">
    <name type="scientific">Paenibacillus peoriae</name>
    <dbReference type="NCBI Taxonomy" id="59893"/>
    <lineage>
        <taxon>Bacteria</taxon>
        <taxon>Bacillati</taxon>
        <taxon>Bacillota</taxon>
        <taxon>Bacilli</taxon>
        <taxon>Bacillales</taxon>
        <taxon>Paenibacillaceae</taxon>
        <taxon>Paenibacillus</taxon>
    </lineage>
</organism>
<sequence>MTFEELKRMSHSDLDMILSQLLNYIPLSNSYDAYHDRWGIYPKYCINVEDSLYVQNHALNVDRNLYVNNLYSVCYGFEKDKELPWDILNVAHLIQATPRQRVEAAYLTLKKE</sequence>
<evidence type="ECO:0000313" key="1">
    <source>
        <dbReference type="EMBL" id="QNR65363.1"/>
    </source>
</evidence>
<reference evidence="1 2" key="1">
    <citation type="submission" date="2020-09" db="EMBL/GenBank/DDBJ databases">
        <title>Characterization of Paenibacillus peoriae strain ZF390 with broad-spectrum antimicrobial activity as a potential biocontrol agent.</title>
        <authorList>
            <person name="Li L."/>
            <person name="Zhao Y."/>
            <person name="Li B."/>
            <person name="Xie X."/>
        </authorList>
    </citation>
    <scope>NUCLEOTIDE SEQUENCE [LARGE SCALE GENOMIC DNA]</scope>
    <source>
        <strain evidence="1 2">ZF390</strain>
    </source>
</reference>
<dbReference type="EMBL" id="CP061172">
    <property type="protein sequence ID" value="QNR65363.1"/>
    <property type="molecule type" value="Genomic_DNA"/>
</dbReference>
<protein>
    <submittedName>
        <fullName evidence="1">Uncharacterized protein</fullName>
    </submittedName>
</protein>
<dbReference type="RefSeq" id="WP_190297265.1">
    <property type="nucleotide sequence ID" value="NZ_CP061172.1"/>
</dbReference>
<proteinExistence type="predicted"/>
<accession>A0A7H0Y2Q5</accession>
<name>A0A7H0Y2Q5_9BACL</name>
<dbReference type="AlphaFoldDB" id="A0A7H0Y2Q5"/>
<dbReference type="Proteomes" id="UP000516384">
    <property type="component" value="Chromosome"/>
</dbReference>